<evidence type="ECO:0000313" key="3">
    <source>
        <dbReference type="Proteomes" id="UP000271031"/>
    </source>
</evidence>
<keyword evidence="3" id="KW-1185">Reference proteome</keyword>
<evidence type="ECO:0000313" key="2">
    <source>
        <dbReference type="EMBL" id="RNB85156.1"/>
    </source>
</evidence>
<comment type="caution">
    <text evidence="2">The sequence shown here is derived from an EMBL/GenBank/DDBJ whole genome shotgun (WGS) entry which is preliminary data.</text>
</comment>
<dbReference type="Gene3D" id="1.25.40.10">
    <property type="entry name" value="Tetratricopeptide repeat domain"/>
    <property type="match status" value="1"/>
</dbReference>
<name>A0A3M8DAY0_9BACL</name>
<evidence type="ECO:0000256" key="1">
    <source>
        <dbReference type="SAM" id="MobiDB-lite"/>
    </source>
</evidence>
<proteinExistence type="predicted"/>
<gene>
    <name evidence="2" type="ORF">EDM56_19815</name>
</gene>
<accession>A0A3M8DAY0</accession>
<sequence length="320" mass="36564">MSDFIEFTNEHGQRVQIAREEYEKKIIPQNLEMYWDNPEMLRQFAMELVRDGFGLQGGKAADRLLELYGRIEPALNFRAVAHMQTGELDEAKKVLIECIEKFPESGAAFTNIAKILAYEGEGNKAFEALQQGLVYDPNQESAMDLYVHSFLELEQRELLLERLKELGEIEGAWRPHMVLGRLTLEDGNLLVALQAYREAIKKADDSEEVIMNVTGELGQAGYVYQLIQIAEQFWKPTFAHPFTGFNYANALIATEQGDKAIAVLLEMKESIAEPYKHTVEQFMERLPQELLAKASSQPQPGQAAEEADNNQKKSRWKFWK</sequence>
<dbReference type="SMART" id="SM00028">
    <property type="entry name" value="TPR"/>
    <property type="match status" value="3"/>
</dbReference>
<dbReference type="InterPro" id="IPR011990">
    <property type="entry name" value="TPR-like_helical_dom_sf"/>
</dbReference>
<feature type="region of interest" description="Disordered" evidence="1">
    <location>
        <begin position="291"/>
        <end position="320"/>
    </location>
</feature>
<dbReference type="RefSeq" id="WP_122919641.1">
    <property type="nucleotide sequence ID" value="NZ_RHHQ01000015.1"/>
</dbReference>
<dbReference type="EMBL" id="RHHQ01000015">
    <property type="protein sequence ID" value="RNB85156.1"/>
    <property type="molecule type" value="Genomic_DNA"/>
</dbReference>
<dbReference type="OrthoDB" id="2463047at2"/>
<organism evidence="2 3">
    <name type="scientific">Brevibacillus fluminis</name>
    <dbReference type="NCBI Taxonomy" id="511487"/>
    <lineage>
        <taxon>Bacteria</taxon>
        <taxon>Bacillati</taxon>
        <taxon>Bacillota</taxon>
        <taxon>Bacilli</taxon>
        <taxon>Bacillales</taxon>
        <taxon>Paenibacillaceae</taxon>
        <taxon>Brevibacillus</taxon>
    </lineage>
</organism>
<dbReference type="SUPFAM" id="SSF48452">
    <property type="entry name" value="TPR-like"/>
    <property type="match status" value="1"/>
</dbReference>
<dbReference type="InterPro" id="IPR019734">
    <property type="entry name" value="TPR_rpt"/>
</dbReference>
<reference evidence="2 3" key="1">
    <citation type="submission" date="2018-10" db="EMBL/GenBank/DDBJ databases">
        <title>Phylogenomics of Brevibacillus.</title>
        <authorList>
            <person name="Dunlap C."/>
        </authorList>
    </citation>
    <scope>NUCLEOTIDE SEQUENCE [LARGE SCALE GENOMIC DNA]</scope>
    <source>
        <strain evidence="2 3">JCM 15716</strain>
    </source>
</reference>
<dbReference type="Pfam" id="PF13181">
    <property type="entry name" value="TPR_8"/>
    <property type="match status" value="1"/>
</dbReference>
<dbReference type="Proteomes" id="UP000271031">
    <property type="component" value="Unassembled WGS sequence"/>
</dbReference>
<protein>
    <submittedName>
        <fullName evidence="2">Uncharacterized protein</fullName>
    </submittedName>
</protein>
<dbReference type="AlphaFoldDB" id="A0A3M8DAY0"/>